<dbReference type="Proteomes" id="UP001370490">
    <property type="component" value="Unassembled WGS sequence"/>
</dbReference>
<dbReference type="GO" id="GO:0090266">
    <property type="term" value="P:regulation of mitotic cell cycle spindle assembly checkpoint"/>
    <property type="evidence" value="ECO:0007669"/>
    <property type="project" value="InterPro"/>
</dbReference>
<dbReference type="PANTHER" id="PTHR37771:SF2">
    <property type="entry name" value="OS02G0593400 PROTEIN"/>
    <property type="match status" value="1"/>
</dbReference>
<evidence type="ECO:0000313" key="3">
    <source>
        <dbReference type="Proteomes" id="UP001370490"/>
    </source>
</evidence>
<dbReference type="EMBL" id="JBAMMX010000020">
    <property type="protein sequence ID" value="KAK6920637.1"/>
    <property type="molecule type" value="Genomic_DNA"/>
</dbReference>
<feature type="region of interest" description="Disordered" evidence="1">
    <location>
        <begin position="65"/>
        <end position="99"/>
    </location>
</feature>
<dbReference type="AlphaFoldDB" id="A0AAN8V475"/>
<feature type="compositionally biased region" description="Acidic residues" evidence="1">
    <location>
        <begin position="70"/>
        <end position="99"/>
    </location>
</feature>
<gene>
    <name evidence="2" type="ORF">RJ641_014315</name>
</gene>
<protein>
    <submittedName>
        <fullName evidence="2">Anaphase-promoting complex subunit 15</fullName>
    </submittedName>
</protein>
<sequence length="99" mass="11377">MLQFPAFMREYPWSMMTIPTSFLLPTQWPHPHNDELLLALEESEFDEKLNEIGKIHINTVVIGKTTADNDKEDFDNDGDDDEADNGEESEADEFEQETG</sequence>
<dbReference type="InterPro" id="IPR026182">
    <property type="entry name" value="ANAPC15"/>
</dbReference>
<keyword evidence="3" id="KW-1185">Reference proteome</keyword>
<comment type="caution">
    <text evidence="2">The sequence shown here is derived from an EMBL/GenBank/DDBJ whole genome shotgun (WGS) entry which is preliminary data.</text>
</comment>
<reference evidence="2 3" key="1">
    <citation type="submission" date="2023-12" db="EMBL/GenBank/DDBJ databases">
        <title>A high-quality genome assembly for Dillenia turbinata (Dilleniales).</title>
        <authorList>
            <person name="Chanderbali A."/>
        </authorList>
    </citation>
    <scope>NUCLEOTIDE SEQUENCE [LARGE SCALE GENOMIC DNA]</scope>
    <source>
        <strain evidence="2">LSX21</strain>
        <tissue evidence="2">Leaf</tissue>
    </source>
</reference>
<evidence type="ECO:0000256" key="1">
    <source>
        <dbReference type="SAM" id="MobiDB-lite"/>
    </source>
</evidence>
<evidence type="ECO:0000313" key="2">
    <source>
        <dbReference type="EMBL" id="KAK6920637.1"/>
    </source>
</evidence>
<organism evidence="2 3">
    <name type="scientific">Dillenia turbinata</name>
    <dbReference type="NCBI Taxonomy" id="194707"/>
    <lineage>
        <taxon>Eukaryota</taxon>
        <taxon>Viridiplantae</taxon>
        <taxon>Streptophyta</taxon>
        <taxon>Embryophyta</taxon>
        <taxon>Tracheophyta</taxon>
        <taxon>Spermatophyta</taxon>
        <taxon>Magnoliopsida</taxon>
        <taxon>eudicotyledons</taxon>
        <taxon>Gunneridae</taxon>
        <taxon>Pentapetalae</taxon>
        <taxon>Dilleniales</taxon>
        <taxon>Dilleniaceae</taxon>
        <taxon>Dillenia</taxon>
    </lineage>
</organism>
<proteinExistence type="predicted"/>
<name>A0AAN8V475_9MAGN</name>
<accession>A0AAN8V475</accession>
<dbReference type="Pfam" id="PF15243">
    <property type="entry name" value="ANAPC15"/>
    <property type="match status" value="1"/>
</dbReference>
<dbReference type="PANTHER" id="PTHR37771">
    <property type="entry name" value="OS02G0593400 PROTEIN"/>
    <property type="match status" value="1"/>
</dbReference>
<dbReference type="GO" id="GO:0005680">
    <property type="term" value="C:anaphase-promoting complex"/>
    <property type="evidence" value="ECO:0007669"/>
    <property type="project" value="InterPro"/>
</dbReference>